<keyword evidence="1" id="KW-1133">Transmembrane helix</keyword>
<dbReference type="Proteomes" id="UP000284333">
    <property type="component" value="Unassembled WGS sequence"/>
</dbReference>
<name>A0A438B6S6_9NOCA</name>
<dbReference type="InterPro" id="IPR046264">
    <property type="entry name" value="DUF6297"/>
</dbReference>
<feature type="transmembrane region" description="Helical" evidence="1">
    <location>
        <begin position="213"/>
        <end position="234"/>
    </location>
</feature>
<feature type="transmembrane region" description="Helical" evidence="1">
    <location>
        <begin position="368"/>
        <end position="385"/>
    </location>
</feature>
<evidence type="ECO:0000313" key="3">
    <source>
        <dbReference type="Proteomes" id="UP000284333"/>
    </source>
</evidence>
<gene>
    <name evidence="2" type="ORF">EF834_04520</name>
</gene>
<reference evidence="2 3" key="1">
    <citation type="submission" date="2018-11" db="EMBL/GenBank/DDBJ databases">
        <title>Rhodococcus spongicola sp. nov. and Rhodococcus xishaensis sp. nov. from marine sponges.</title>
        <authorList>
            <person name="Li L."/>
            <person name="Lin H.W."/>
        </authorList>
    </citation>
    <scope>NUCLEOTIDE SEQUENCE [LARGE SCALE GENOMIC DNA]</scope>
    <source>
        <strain evidence="2 3">LHW50502</strain>
    </source>
</reference>
<keyword evidence="1" id="KW-0472">Membrane</keyword>
<sequence length="458" mass="47139">MALISPASTVPSARTIRAMQRRLARSNAPGADRVGAIVVAALGTYVVVGTVWWLATRPATALLDSGLLPTVQGWNPTWAWAVAAAAMVVVGSTARAIGPLTASPECTFWVLSTPIDRATLLRPRLLVTLMGAAVAGAAGGRLAAFAGAVEQWAPLTAGAAAGCAGVAAVAVLEQGKVLPAPIVSSVRILFSAVGVAAVVAAVAGAVVPVFTTWTPVVVLSALTAPLVIAALCVCRRITAADLNEGADIAVAMRVSIIGLDLSILTGVADDNAWRRVARCPSRSLPRRRTRALIRSDLLRHLRRPSTFAIVGVVVAATWTVGGAVSPIAAAWTQLAAVFITAVVFSTGFREMSNSRELLGMLGMADRALHRPMMVVPACAAAAVTATTAPFVGWTAAPTLIAAGGACLAAYRLRTRLPTAYDGLILETGVGQLPVDLIRQKLRGPDMLIASAMLLAIVV</sequence>
<organism evidence="2 3">
    <name type="scientific">Rhodococcus spongiicola</name>
    <dbReference type="NCBI Taxonomy" id="2487352"/>
    <lineage>
        <taxon>Bacteria</taxon>
        <taxon>Bacillati</taxon>
        <taxon>Actinomycetota</taxon>
        <taxon>Actinomycetes</taxon>
        <taxon>Mycobacteriales</taxon>
        <taxon>Nocardiaceae</taxon>
        <taxon>Rhodococcus</taxon>
    </lineage>
</organism>
<comment type="caution">
    <text evidence="2">The sequence shown here is derived from an EMBL/GenBank/DDBJ whole genome shotgun (WGS) entry which is preliminary data.</text>
</comment>
<dbReference type="OrthoDB" id="3381192at2"/>
<keyword evidence="1" id="KW-0812">Transmembrane</keyword>
<feature type="transmembrane region" description="Helical" evidence="1">
    <location>
        <begin position="184"/>
        <end position="207"/>
    </location>
</feature>
<feature type="transmembrane region" description="Helical" evidence="1">
    <location>
        <begin position="78"/>
        <end position="97"/>
    </location>
</feature>
<feature type="transmembrane region" description="Helical" evidence="1">
    <location>
        <begin position="391"/>
        <end position="410"/>
    </location>
</feature>
<feature type="transmembrane region" description="Helical" evidence="1">
    <location>
        <begin position="125"/>
        <end position="146"/>
    </location>
</feature>
<keyword evidence="3" id="KW-1185">Reference proteome</keyword>
<protein>
    <submittedName>
        <fullName evidence="2">ABC transporter permease</fullName>
    </submittedName>
</protein>
<feature type="transmembrane region" description="Helical" evidence="1">
    <location>
        <begin position="330"/>
        <end position="348"/>
    </location>
</feature>
<accession>A0A438B6S6</accession>
<dbReference type="EMBL" id="RKLN01000001">
    <property type="protein sequence ID" value="RVW06660.1"/>
    <property type="molecule type" value="Genomic_DNA"/>
</dbReference>
<proteinExistence type="predicted"/>
<feature type="transmembrane region" description="Helical" evidence="1">
    <location>
        <begin position="34"/>
        <end position="55"/>
    </location>
</feature>
<evidence type="ECO:0000313" key="2">
    <source>
        <dbReference type="EMBL" id="RVW06660.1"/>
    </source>
</evidence>
<dbReference type="Pfam" id="PF19814">
    <property type="entry name" value="DUF6297"/>
    <property type="match status" value="1"/>
</dbReference>
<dbReference type="AlphaFoldDB" id="A0A438B6S6"/>
<feature type="transmembrane region" description="Helical" evidence="1">
    <location>
        <begin position="152"/>
        <end position="172"/>
    </location>
</feature>
<feature type="transmembrane region" description="Helical" evidence="1">
    <location>
        <begin position="304"/>
        <end position="324"/>
    </location>
</feature>
<evidence type="ECO:0000256" key="1">
    <source>
        <dbReference type="SAM" id="Phobius"/>
    </source>
</evidence>